<feature type="compositionally biased region" description="Basic and acidic residues" evidence="1">
    <location>
        <begin position="235"/>
        <end position="250"/>
    </location>
</feature>
<name>A0AAV5J1N1_9ROSI</name>
<feature type="region of interest" description="Disordered" evidence="1">
    <location>
        <begin position="234"/>
        <end position="258"/>
    </location>
</feature>
<dbReference type="Proteomes" id="UP001054252">
    <property type="component" value="Unassembled WGS sequence"/>
</dbReference>
<dbReference type="InterPro" id="IPR044696">
    <property type="entry name" value="WIP1/2/3"/>
</dbReference>
<dbReference type="PANTHER" id="PTHR34562">
    <property type="entry name" value="WPP DOMAIN-INTERACTING PROTEIN 2"/>
    <property type="match status" value="1"/>
</dbReference>
<accession>A0AAV5J1N1</accession>
<proteinExistence type="predicted"/>
<reference evidence="3 4" key="1">
    <citation type="journal article" date="2021" name="Commun. Biol.">
        <title>The genome of Shorea leprosula (Dipterocarpaceae) highlights the ecological relevance of drought in aseasonal tropical rainforests.</title>
        <authorList>
            <person name="Ng K.K.S."/>
            <person name="Kobayashi M.J."/>
            <person name="Fawcett J.A."/>
            <person name="Hatakeyama M."/>
            <person name="Paape T."/>
            <person name="Ng C.H."/>
            <person name="Ang C.C."/>
            <person name="Tnah L.H."/>
            <person name="Lee C.T."/>
            <person name="Nishiyama T."/>
            <person name="Sese J."/>
            <person name="O'Brien M.J."/>
            <person name="Copetti D."/>
            <person name="Mohd Noor M.I."/>
            <person name="Ong R.C."/>
            <person name="Putra M."/>
            <person name="Sireger I.Z."/>
            <person name="Indrioko S."/>
            <person name="Kosugi Y."/>
            <person name="Izuno A."/>
            <person name="Isagi Y."/>
            <person name="Lee S.L."/>
            <person name="Shimizu K.K."/>
        </authorList>
    </citation>
    <scope>NUCLEOTIDE SEQUENCE [LARGE SCALE GENOMIC DNA]</scope>
    <source>
        <strain evidence="3">214</strain>
    </source>
</reference>
<dbReference type="AlphaFoldDB" id="A0AAV5J1N1"/>
<protein>
    <recommendedName>
        <fullName evidence="5">WPP domain-interacting protein 2</fullName>
    </recommendedName>
</protein>
<feature type="region of interest" description="Disordered" evidence="1">
    <location>
        <begin position="168"/>
        <end position="189"/>
    </location>
</feature>
<dbReference type="PANTHER" id="PTHR34562:SF8">
    <property type="entry name" value="WPP DOMAIN-INTERACTING PROTEIN 1"/>
    <property type="match status" value="1"/>
</dbReference>
<keyword evidence="4" id="KW-1185">Reference proteome</keyword>
<evidence type="ECO:0000313" key="4">
    <source>
        <dbReference type="Proteomes" id="UP001054252"/>
    </source>
</evidence>
<sequence>MDLGSGSVAHSQSDRNNIQENHLDLNNNIQDNNESAKFGAVSDIDPNPNAFSPGNGVDEIVPKSPDGQSPPTTKGYGLKTWRRIKRPSPQKDEPAAVATAAEDSGKVLKRGLSGSTTPTKPVRFSSAEIKQNAEDFGGLLSVLKNLPSVTAVECGSSLDSRFAVGATSVAGSDSDNSEDHSSKSSTAASVPKVWQAAPSVFSYVQENSKMKNLVAKVVGNSRQRVQLGKSITESTTKHRGERIKVGKENSHSSIESNSGSSNFVFAQGIFSATSSDEKQGRTSVNYNWGNNNEAYLSEQQFSEEAAYRKEYAGEIEELSQDDLTADSSGKAREGKSENHRGSPLHDPLVYSILALHSVQESLEKEVHKLVEIGREPVSLHANSVNTINVPVDSTFTEIHEPSLSDQLASEKIGENISSSLDIEVFTLTQKAKSLESRLEEAKVVLELKDTRIAELEAAINSSKSTKEDSGSTAEKFREMELEFEGLFQQKLETEIEYLALISAIEKLRVAAIDQRMFFQEQKSLIGEQVHVLRQLGEAENKAAVLKKETEKLEMYCGDISGTKEILKMQRRVSKFTFCFFIQLMLLVLVFWLVLSRLYPDTGVVVPT</sequence>
<keyword evidence="2" id="KW-1133">Transmembrane helix</keyword>
<gene>
    <name evidence="3" type="ORF">SLEP1_g20131</name>
</gene>
<dbReference type="EMBL" id="BPVZ01000029">
    <property type="protein sequence ID" value="GKV08513.1"/>
    <property type="molecule type" value="Genomic_DNA"/>
</dbReference>
<feature type="transmembrane region" description="Helical" evidence="2">
    <location>
        <begin position="575"/>
        <end position="594"/>
    </location>
</feature>
<feature type="compositionally biased region" description="Basic and acidic residues" evidence="1">
    <location>
        <begin position="329"/>
        <end position="340"/>
    </location>
</feature>
<feature type="region of interest" description="Disordered" evidence="1">
    <location>
        <begin position="317"/>
        <end position="343"/>
    </location>
</feature>
<comment type="caution">
    <text evidence="3">The sequence shown here is derived from an EMBL/GenBank/DDBJ whole genome shotgun (WGS) entry which is preliminary data.</text>
</comment>
<feature type="region of interest" description="Disordered" evidence="1">
    <location>
        <begin position="1"/>
        <end position="122"/>
    </location>
</feature>
<evidence type="ECO:0008006" key="5">
    <source>
        <dbReference type="Google" id="ProtNLM"/>
    </source>
</evidence>
<keyword evidence="2" id="KW-0472">Membrane</keyword>
<organism evidence="3 4">
    <name type="scientific">Rubroshorea leprosula</name>
    <dbReference type="NCBI Taxonomy" id="152421"/>
    <lineage>
        <taxon>Eukaryota</taxon>
        <taxon>Viridiplantae</taxon>
        <taxon>Streptophyta</taxon>
        <taxon>Embryophyta</taxon>
        <taxon>Tracheophyta</taxon>
        <taxon>Spermatophyta</taxon>
        <taxon>Magnoliopsida</taxon>
        <taxon>eudicotyledons</taxon>
        <taxon>Gunneridae</taxon>
        <taxon>Pentapetalae</taxon>
        <taxon>rosids</taxon>
        <taxon>malvids</taxon>
        <taxon>Malvales</taxon>
        <taxon>Dipterocarpaceae</taxon>
        <taxon>Rubroshorea</taxon>
    </lineage>
</organism>
<feature type="compositionally biased region" description="Polar residues" evidence="1">
    <location>
        <begin position="8"/>
        <end position="35"/>
    </location>
</feature>
<keyword evidence="2" id="KW-0812">Transmembrane</keyword>
<evidence type="ECO:0000256" key="1">
    <source>
        <dbReference type="SAM" id="MobiDB-lite"/>
    </source>
</evidence>
<evidence type="ECO:0000313" key="3">
    <source>
        <dbReference type="EMBL" id="GKV08513.1"/>
    </source>
</evidence>
<evidence type="ECO:0000256" key="2">
    <source>
        <dbReference type="SAM" id="Phobius"/>
    </source>
</evidence>